<dbReference type="AlphaFoldDB" id="A0A9N9FT80"/>
<reference evidence="4" key="1">
    <citation type="submission" date="2021-06" db="EMBL/GenBank/DDBJ databases">
        <authorList>
            <person name="Kallberg Y."/>
            <person name="Tangrot J."/>
            <person name="Rosling A."/>
        </authorList>
    </citation>
    <scope>NUCLEOTIDE SEQUENCE</scope>
    <source>
        <strain evidence="4">FL130A</strain>
    </source>
</reference>
<accession>A0A9N9FT80</accession>
<evidence type="ECO:0000313" key="5">
    <source>
        <dbReference type="Proteomes" id="UP000789508"/>
    </source>
</evidence>
<feature type="region of interest" description="Disordered" evidence="2">
    <location>
        <begin position="202"/>
        <end position="226"/>
    </location>
</feature>
<feature type="non-terminal residue" evidence="4">
    <location>
        <position position="558"/>
    </location>
</feature>
<gene>
    <name evidence="4" type="ORF">ALEPTO_LOCUS6051</name>
</gene>
<dbReference type="Proteomes" id="UP000789508">
    <property type="component" value="Unassembled WGS sequence"/>
</dbReference>
<sequence>TNVEHFEKMQQRQLQHSENYKKTQPVPWCFCNLTASVAYTDRGLIYECHYRHVNPWQQVLKPPFENDVSSSQQADIGICAFHVHAKPWFEILSKADRPNQNKSHRELSKCPYFNLTFCIWFNLNNTFPKRYFFAPKCNCGKPVVLDTSKVTGKLIFLCRNYYDNSALPRCSWSRWAENVKFENTGFNIHPLITKTNANKLLENGAGNNRQKVPLRHNSSSSNQNELASTSITNYSHVVPQNQHQSKNKSTTNNNYPVQSSSTTSNAFINEQKQSPSSIMNNNTTPMNEQKQSPSIGKSLTNTYNKHFVKGKGKSPVYESNARYPPESSTITNFYSDSNHLAGSSSQRQYEEVLDNNPISMNNFDRPSSTLLDPNFPTNNDTSNSSFIKEEYEEKLEELSKCLNLIVLESTTEKQKLFATIQGLEAQNQLLREEYDKKIEQETQIEEEYHKMRKRNNRLRIENQELQLEKSTLNNKLTSSCKVPSMSVGDVASAIVKIFHMPYFLVFIVLLANRAREKWTSVAYAENQKKTPFESFLDREPDSPRDRIYCCISLIRCSL</sequence>
<dbReference type="EMBL" id="CAJVPS010001926">
    <property type="protein sequence ID" value="CAG8554680.1"/>
    <property type="molecule type" value="Genomic_DNA"/>
</dbReference>
<comment type="caution">
    <text evidence="4">The sequence shown here is derived from an EMBL/GenBank/DDBJ whole genome shotgun (WGS) entry which is preliminary data.</text>
</comment>
<feature type="transmembrane region" description="Helical" evidence="3">
    <location>
        <begin position="490"/>
        <end position="511"/>
    </location>
</feature>
<protein>
    <submittedName>
        <fullName evidence="4">14683_t:CDS:1</fullName>
    </submittedName>
</protein>
<keyword evidence="5" id="KW-1185">Reference proteome</keyword>
<feature type="region of interest" description="Disordered" evidence="2">
    <location>
        <begin position="239"/>
        <end position="262"/>
    </location>
</feature>
<evidence type="ECO:0000313" key="4">
    <source>
        <dbReference type="EMBL" id="CAG8554680.1"/>
    </source>
</evidence>
<proteinExistence type="predicted"/>
<keyword evidence="3" id="KW-0472">Membrane</keyword>
<organism evidence="4 5">
    <name type="scientific">Ambispora leptoticha</name>
    <dbReference type="NCBI Taxonomy" id="144679"/>
    <lineage>
        <taxon>Eukaryota</taxon>
        <taxon>Fungi</taxon>
        <taxon>Fungi incertae sedis</taxon>
        <taxon>Mucoromycota</taxon>
        <taxon>Glomeromycotina</taxon>
        <taxon>Glomeromycetes</taxon>
        <taxon>Archaeosporales</taxon>
        <taxon>Ambisporaceae</taxon>
        <taxon>Ambispora</taxon>
    </lineage>
</organism>
<keyword evidence="3" id="KW-0812">Transmembrane</keyword>
<dbReference type="OrthoDB" id="1711136at2759"/>
<evidence type="ECO:0000256" key="3">
    <source>
        <dbReference type="SAM" id="Phobius"/>
    </source>
</evidence>
<evidence type="ECO:0000256" key="2">
    <source>
        <dbReference type="SAM" id="MobiDB-lite"/>
    </source>
</evidence>
<feature type="compositionally biased region" description="Polar residues" evidence="2">
    <location>
        <begin position="205"/>
        <end position="226"/>
    </location>
</feature>
<keyword evidence="3" id="KW-1133">Transmembrane helix</keyword>
<evidence type="ECO:0000256" key="1">
    <source>
        <dbReference type="SAM" id="Coils"/>
    </source>
</evidence>
<feature type="region of interest" description="Disordered" evidence="2">
    <location>
        <begin position="275"/>
        <end position="300"/>
    </location>
</feature>
<keyword evidence="1" id="KW-0175">Coiled coil</keyword>
<feature type="coiled-coil region" evidence="1">
    <location>
        <begin position="388"/>
        <end position="475"/>
    </location>
</feature>
<name>A0A9N9FT80_9GLOM</name>